<feature type="transmembrane region" description="Helical" evidence="1">
    <location>
        <begin position="43"/>
        <end position="63"/>
    </location>
</feature>
<feature type="transmembrane region" description="Helical" evidence="1">
    <location>
        <begin position="185"/>
        <end position="204"/>
    </location>
</feature>
<accession>A0ABT1Z7U1</accession>
<evidence type="ECO:0000256" key="1">
    <source>
        <dbReference type="SAM" id="Phobius"/>
    </source>
</evidence>
<feature type="transmembrane region" description="Helical" evidence="1">
    <location>
        <begin position="75"/>
        <end position="94"/>
    </location>
</feature>
<dbReference type="PANTHER" id="PTHR37314:SF4">
    <property type="entry name" value="UPF0700 TRANSMEMBRANE PROTEIN YOAK"/>
    <property type="match status" value="1"/>
</dbReference>
<sequence length="211" mass="23079">MVCAGGMMDGYAFTAHDQVFATGQTGNVVRLALATSLLDPCSFLRYFIPIVSFIMGIILSRLVSSRCFHGRQDQMQSWVIDFEAITFAVIGVFADYIPDVLSDCLIASCAAMSFENFRELGQGSRYSSTYCTGNLRSFSEALYEGTFGHEPSELRRALHYLALIGSFFIGVVICSYFVERIGGSAALLISVTFLLARLFVDGWLSGGLASE</sequence>
<dbReference type="InterPro" id="IPR010699">
    <property type="entry name" value="DUF1275"/>
</dbReference>
<dbReference type="Pfam" id="PF06912">
    <property type="entry name" value="DUF1275"/>
    <property type="match status" value="1"/>
</dbReference>
<dbReference type="EMBL" id="JANSKA010000003">
    <property type="protein sequence ID" value="MCR9036276.1"/>
    <property type="molecule type" value="Genomic_DNA"/>
</dbReference>
<protein>
    <submittedName>
        <fullName evidence="2">DUF1275 domain-containing protein</fullName>
    </submittedName>
</protein>
<dbReference type="PANTHER" id="PTHR37314">
    <property type="entry name" value="SLR0142 PROTEIN"/>
    <property type="match status" value="1"/>
</dbReference>
<gene>
    <name evidence="2" type="ORF">NVS32_04855</name>
</gene>
<organism evidence="2 3">
    <name type="scientific">Tractidigestivibacter montrealensis</name>
    <dbReference type="NCBI Taxonomy" id="2972466"/>
    <lineage>
        <taxon>Bacteria</taxon>
        <taxon>Bacillati</taxon>
        <taxon>Actinomycetota</taxon>
        <taxon>Coriobacteriia</taxon>
        <taxon>Coriobacteriales</taxon>
        <taxon>Atopobiaceae</taxon>
        <taxon>Tractidigestivibacter</taxon>
    </lineage>
</organism>
<feature type="transmembrane region" description="Helical" evidence="1">
    <location>
        <begin position="157"/>
        <end position="178"/>
    </location>
</feature>
<evidence type="ECO:0000313" key="3">
    <source>
        <dbReference type="Proteomes" id="UP001204320"/>
    </source>
</evidence>
<keyword evidence="1" id="KW-1133">Transmembrane helix</keyword>
<comment type="caution">
    <text evidence="2">The sequence shown here is derived from an EMBL/GenBank/DDBJ whole genome shotgun (WGS) entry which is preliminary data.</text>
</comment>
<name>A0ABT1Z7U1_9ACTN</name>
<keyword evidence="1" id="KW-0812">Transmembrane</keyword>
<evidence type="ECO:0000313" key="2">
    <source>
        <dbReference type="EMBL" id="MCR9036276.1"/>
    </source>
</evidence>
<keyword evidence="1" id="KW-0472">Membrane</keyword>
<dbReference type="Proteomes" id="UP001204320">
    <property type="component" value="Unassembled WGS sequence"/>
</dbReference>
<proteinExistence type="predicted"/>
<reference evidence="2 3" key="1">
    <citation type="submission" date="2022-08" db="EMBL/GenBank/DDBJ databases">
        <title>Tractidigestivibacter montrealensis type strain KD21.</title>
        <authorList>
            <person name="Diop K."/>
            <person name="Richard C."/>
            <person name="Routy B."/>
        </authorList>
    </citation>
    <scope>NUCLEOTIDE SEQUENCE [LARGE SCALE GENOMIC DNA]</scope>
    <source>
        <strain evidence="2 3">KD21</strain>
    </source>
</reference>
<keyword evidence="3" id="KW-1185">Reference proteome</keyword>